<accession>A0A3M8C428</accession>
<protein>
    <recommendedName>
        <fullName evidence="6 7">Cell shape-determining protein MreB</fullName>
    </recommendedName>
</protein>
<feature type="binding site" evidence="7">
    <location>
        <begin position="209"/>
        <end position="212"/>
    </location>
    <ligand>
        <name>ATP</name>
        <dbReference type="ChEBI" id="CHEBI:30616"/>
    </ligand>
</feature>
<dbReference type="NCBIfam" id="TIGR00904">
    <property type="entry name" value="mreB"/>
    <property type="match status" value="1"/>
</dbReference>
<dbReference type="SMART" id="SM00268">
    <property type="entry name" value="ACTIN"/>
    <property type="match status" value="1"/>
</dbReference>
<organism evidence="8 9">
    <name type="scientific">Brevibacillus invocatus</name>
    <dbReference type="NCBI Taxonomy" id="173959"/>
    <lineage>
        <taxon>Bacteria</taxon>
        <taxon>Bacillati</taxon>
        <taxon>Bacillota</taxon>
        <taxon>Bacilli</taxon>
        <taxon>Bacillales</taxon>
        <taxon>Paenibacillaceae</taxon>
        <taxon>Brevibacillus</taxon>
    </lineage>
</organism>
<feature type="binding site" evidence="7">
    <location>
        <begin position="161"/>
        <end position="163"/>
    </location>
    <ligand>
        <name>ATP</name>
        <dbReference type="ChEBI" id="CHEBI:30616"/>
    </ligand>
</feature>
<keyword evidence="4 7" id="KW-0133">Cell shape</keyword>
<sequence>MFGGFTRDLGIDLGTANTLVFVKGKGIVVREPSVVAIRTNNNSIEAVGNAAKNMIGRTPGNIVAVRPMKDGVIADFDTTATMMRYFINQAQKNQGMFSRRPNVMVCVPSGITAVEKRAVEDATKQAGAREAYTIEEPFAAAIGADLPVWEPTGSMVVDIGGGTTEVAIISLGGIVTSRSIRVAGDEMDEAIIQYIKRRYNLMIGERTAETLKLEIGSAIAPDEVETVEIRGRDLVTGLPKTLSVSSSEIAEALAETVAAIVEAVKVTLEKSPPELAADIMDRGIVLTGGGALLRNMDRLLSTETGMPVHIAENALDCVAIGTGRALENMHLFTSKHGITSSRQKRGK</sequence>
<evidence type="ECO:0000256" key="6">
    <source>
        <dbReference type="ARBA" id="ARBA00067319"/>
    </source>
</evidence>
<dbReference type="GO" id="GO:0005737">
    <property type="term" value="C:cytoplasm"/>
    <property type="evidence" value="ECO:0007669"/>
    <property type="project" value="UniProtKB-SubCell"/>
</dbReference>
<evidence type="ECO:0000256" key="1">
    <source>
        <dbReference type="ARBA" id="ARBA00022490"/>
    </source>
</evidence>
<dbReference type="AlphaFoldDB" id="A0A3M8C428"/>
<dbReference type="InterPro" id="IPR004000">
    <property type="entry name" value="Actin"/>
</dbReference>
<evidence type="ECO:0000313" key="8">
    <source>
        <dbReference type="EMBL" id="RNB70137.1"/>
    </source>
</evidence>
<keyword evidence="2 7" id="KW-0547">Nucleotide-binding</keyword>
<dbReference type="InterPro" id="IPR043129">
    <property type="entry name" value="ATPase_NBD"/>
</dbReference>
<dbReference type="NCBIfam" id="NF010539">
    <property type="entry name" value="PRK13927.1"/>
    <property type="match status" value="1"/>
</dbReference>
<keyword evidence="1 7" id="KW-0963">Cytoplasm</keyword>
<keyword evidence="9" id="KW-1185">Reference proteome</keyword>
<dbReference type="PANTHER" id="PTHR42749:SF1">
    <property type="entry name" value="CELL SHAPE-DETERMINING PROTEIN MREB"/>
    <property type="match status" value="1"/>
</dbReference>
<evidence type="ECO:0000256" key="4">
    <source>
        <dbReference type="ARBA" id="ARBA00022960"/>
    </source>
</evidence>
<dbReference type="GO" id="GO:0008360">
    <property type="term" value="P:regulation of cell shape"/>
    <property type="evidence" value="ECO:0007669"/>
    <property type="project" value="UniProtKB-UniRule"/>
</dbReference>
<dbReference type="InterPro" id="IPR056546">
    <property type="entry name" value="MreB_MamK-like"/>
</dbReference>
<comment type="similarity">
    <text evidence="5 7">Belongs to the FtsA/MreB family.</text>
</comment>
<comment type="caution">
    <text evidence="8">The sequence shown here is derived from an EMBL/GenBank/DDBJ whole genome shotgun (WGS) entry which is preliminary data.</text>
</comment>
<dbReference type="GO" id="GO:0005524">
    <property type="term" value="F:ATP binding"/>
    <property type="evidence" value="ECO:0007669"/>
    <property type="project" value="UniProtKB-KW"/>
</dbReference>
<evidence type="ECO:0000256" key="2">
    <source>
        <dbReference type="ARBA" id="ARBA00022741"/>
    </source>
</evidence>
<feature type="binding site" evidence="7">
    <location>
        <begin position="15"/>
        <end position="17"/>
    </location>
    <ligand>
        <name>ATP</name>
        <dbReference type="ChEBI" id="CHEBI:30616"/>
    </ligand>
</feature>
<comment type="subunit">
    <text evidence="7">Forms polymers.</text>
</comment>
<dbReference type="SUPFAM" id="SSF53067">
    <property type="entry name" value="Actin-like ATPase domain"/>
    <property type="match status" value="2"/>
</dbReference>
<dbReference type="PANTHER" id="PTHR42749">
    <property type="entry name" value="CELL SHAPE-DETERMINING PROTEIN MREB"/>
    <property type="match status" value="1"/>
</dbReference>
<dbReference type="Gene3D" id="3.30.420.40">
    <property type="match status" value="3"/>
</dbReference>
<dbReference type="Pfam" id="PF06723">
    <property type="entry name" value="MreB_Mbl"/>
    <property type="match status" value="1"/>
</dbReference>
<evidence type="ECO:0000256" key="5">
    <source>
        <dbReference type="ARBA" id="ARBA00023458"/>
    </source>
</evidence>
<comment type="subcellular location">
    <subcellularLocation>
        <location evidence="7">Cytoplasm</location>
    </subcellularLocation>
    <text evidence="7">Membrane-associated.</text>
</comment>
<evidence type="ECO:0000256" key="7">
    <source>
        <dbReference type="HAMAP-Rule" id="MF_02207"/>
    </source>
</evidence>
<dbReference type="EMBL" id="RHHR01000035">
    <property type="protein sequence ID" value="RNB70137.1"/>
    <property type="molecule type" value="Genomic_DNA"/>
</dbReference>
<name>A0A3M8C428_9BACL</name>
<evidence type="ECO:0000256" key="3">
    <source>
        <dbReference type="ARBA" id="ARBA00022840"/>
    </source>
</evidence>
<proteinExistence type="inferred from homology"/>
<dbReference type="CDD" id="cd10225">
    <property type="entry name" value="ASKHA_NBD_MreB-like"/>
    <property type="match status" value="1"/>
</dbReference>
<gene>
    <name evidence="7" type="primary">mreB</name>
    <name evidence="8" type="ORF">EDM52_17995</name>
</gene>
<dbReference type="Proteomes" id="UP000282028">
    <property type="component" value="Unassembled WGS sequence"/>
</dbReference>
<dbReference type="OrthoDB" id="9768127at2"/>
<keyword evidence="3 7" id="KW-0067">ATP-binding</keyword>
<feature type="binding site" evidence="7">
    <location>
        <begin position="289"/>
        <end position="292"/>
    </location>
    <ligand>
        <name>ATP</name>
        <dbReference type="ChEBI" id="CHEBI:30616"/>
    </ligand>
</feature>
<comment type="function">
    <text evidence="7">Forms membrane-associated dynamic filaments that are essential for cell shape determination. Acts by regulating cell wall synthesis and cell elongation, and thus cell shape. A feedback loop between cell geometry and MreB localization may maintain elongated cell shape by targeting cell wall growth to regions of negative cell wall curvature.</text>
</comment>
<evidence type="ECO:0000313" key="9">
    <source>
        <dbReference type="Proteomes" id="UP000282028"/>
    </source>
</evidence>
<dbReference type="HAMAP" id="MF_02207">
    <property type="entry name" value="MreB"/>
    <property type="match status" value="1"/>
</dbReference>
<dbReference type="InterPro" id="IPR004753">
    <property type="entry name" value="MreB"/>
</dbReference>
<dbReference type="PRINTS" id="PR01652">
    <property type="entry name" value="SHAPEPROTEIN"/>
</dbReference>
<dbReference type="GO" id="GO:0000902">
    <property type="term" value="P:cell morphogenesis"/>
    <property type="evidence" value="ECO:0007669"/>
    <property type="project" value="InterPro"/>
</dbReference>
<dbReference type="FunFam" id="3.30.420.40:FF:000016">
    <property type="entry name" value="Rod shape-determining protein mreB"/>
    <property type="match status" value="1"/>
</dbReference>
<dbReference type="RefSeq" id="WP_122910334.1">
    <property type="nucleotide sequence ID" value="NZ_CBCSBE010000020.1"/>
</dbReference>
<reference evidence="8 9" key="1">
    <citation type="submission" date="2018-10" db="EMBL/GenBank/DDBJ databases">
        <title>Phylogenomics of Brevibacillus.</title>
        <authorList>
            <person name="Dunlap C."/>
        </authorList>
    </citation>
    <scope>NUCLEOTIDE SEQUENCE [LARGE SCALE GENOMIC DNA]</scope>
    <source>
        <strain evidence="8 9">JCM 12215</strain>
    </source>
</reference>